<dbReference type="AlphaFoldDB" id="A0A6P2C379"/>
<comment type="caution">
    <text evidence="2">The sequence shown here is derived from an EMBL/GenBank/DDBJ whole genome shotgun (WGS) entry which is preliminary data.</text>
</comment>
<dbReference type="PANTHER" id="PTHR23131">
    <property type="entry name" value="ENDORIBONUCLEASE LACTB2"/>
    <property type="match status" value="1"/>
</dbReference>
<dbReference type="OrthoDB" id="2971563at2"/>
<dbReference type="GO" id="GO:0016787">
    <property type="term" value="F:hydrolase activity"/>
    <property type="evidence" value="ECO:0007669"/>
    <property type="project" value="UniProtKB-KW"/>
</dbReference>
<dbReference type="InterPro" id="IPR050662">
    <property type="entry name" value="Sec-metab_biosynth-thioest"/>
</dbReference>
<protein>
    <submittedName>
        <fullName evidence="2">MBL fold metallo-hydrolase</fullName>
    </submittedName>
</protein>
<accession>A0A6P2C379</accession>
<dbReference type="Pfam" id="PF00753">
    <property type="entry name" value="Lactamase_B"/>
    <property type="match status" value="1"/>
</dbReference>
<dbReference type="Proteomes" id="UP000460272">
    <property type="component" value="Unassembled WGS sequence"/>
</dbReference>
<name>A0A6P2C379_9ACTN</name>
<organism evidence="2 3">
    <name type="scientific">Trebonia kvetii</name>
    <dbReference type="NCBI Taxonomy" id="2480626"/>
    <lineage>
        <taxon>Bacteria</taxon>
        <taxon>Bacillati</taxon>
        <taxon>Actinomycetota</taxon>
        <taxon>Actinomycetes</taxon>
        <taxon>Streptosporangiales</taxon>
        <taxon>Treboniaceae</taxon>
        <taxon>Trebonia</taxon>
    </lineage>
</organism>
<dbReference type="InterPro" id="IPR036866">
    <property type="entry name" value="RibonucZ/Hydroxyglut_hydro"/>
</dbReference>
<dbReference type="SMART" id="SM00849">
    <property type="entry name" value="Lactamase_B"/>
    <property type="match status" value="1"/>
</dbReference>
<gene>
    <name evidence="2" type="ORF">EAS64_17490</name>
</gene>
<evidence type="ECO:0000313" key="3">
    <source>
        <dbReference type="Proteomes" id="UP000460272"/>
    </source>
</evidence>
<reference evidence="2 3" key="1">
    <citation type="submission" date="2018-11" db="EMBL/GenBank/DDBJ databases">
        <title>Trebonia kvetii gen.nov., sp.nov., a novel acidophilic actinobacterium, and proposal of the new actinobacterial family Treboniaceae fam. nov.</title>
        <authorList>
            <person name="Rapoport D."/>
            <person name="Sagova-Mareckova M."/>
            <person name="Sedlacek I."/>
            <person name="Provaznik J."/>
            <person name="Kralova S."/>
            <person name="Pavlinic D."/>
            <person name="Benes V."/>
            <person name="Kopecky J."/>
        </authorList>
    </citation>
    <scope>NUCLEOTIDE SEQUENCE [LARGE SCALE GENOMIC DNA]</scope>
    <source>
        <strain evidence="2 3">15Tr583</strain>
    </source>
</reference>
<feature type="domain" description="Metallo-beta-lactamase" evidence="1">
    <location>
        <begin position="41"/>
        <end position="258"/>
    </location>
</feature>
<dbReference type="SUPFAM" id="SSF56281">
    <property type="entry name" value="Metallo-hydrolase/oxidoreductase"/>
    <property type="match status" value="1"/>
</dbReference>
<dbReference type="InterPro" id="IPR001279">
    <property type="entry name" value="Metallo-B-lactamas"/>
</dbReference>
<dbReference type="Gene3D" id="1.10.10.10">
    <property type="entry name" value="Winged helix-like DNA-binding domain superfamily/Winged helix DNA-binding domain"/>
    <property type="match status" value="1"/>
</dbReference>
<keyword evidence="3" id="KW-1185">Reference proteome</keyword>
<keyword evidence="2" id="KW-0378">Hydrolase</keyword>
<evidence type="ECO:0000259" key="1">
    <source>
        <dbReference type="SMART" id="SM00849"/>
    </source>
</evidence>
<evidence type="ECO:0000313" key="2">
    <source>
        <dbReference type="EMBL" id="TVZ04681.1"/>
    </source>
</evidence>
<dbReference type="PANTHER" id="PTHR23131:SF4">
    <property type="entry name" value="METALLO-BETA-LACTAMASE SUPERFAMILY POTEIN"/>
    <property type="match status" value="1"/>
</dbReference>
<sequence length="356" mass="38784">MTSRAPASKDDRHAWAEPGVEDLGSGLYRIPLPLDGDALTAVNVYAITSEHGVDLIDAGMALDRARERLTGALGQLGYGLPDIRNFFITHIHQDHYTLAVQLRTTLRGLITLGEAERANMDAIRNVAAGTEEVGFIAMLGRMGASELAEQVRTVVGPRIANPQPKLEWKDPDRWLSDGAVLDLHGRRLRAIHTPGHTTGHVVFHDDAAGLLFAGDHILPHITPSIGFQPVITRVALDQYLGSLRLMLTLPDARLLPAHGPVQDSTHTRVRQLLEHHETRLAQTLEAASGGPVTAFEAAGALPWTRRQRKLTELDTMNQLLATGETAAHLEVLVIRGQLVRTTVEDMDVYAIPDPAA</sequence>
<dbReference type="EMBL" id="RPFW01000003">
    <property type="protein sequence ID" value="TVZ04681.1"/>
    <property type="molecule type" value="Genomic_DNA"/>
</dbReference>
<dbReference type="Gene3D" id="3.60.15.10">
    <property type="entry name" value="Ribonuclease Z/Hydroxyacylglutathione hydrolase-like"/>
    <property type="match status" value="1"/>
</dbReference>
<dbReference type="InterPro" id="IPR036388">
    <property type="entry name" value="WH-like_DNA-bd_sf"/>
</dbReference>
<proteinExistence type="predicted"/>